<accession>M1WSS2</accession>
<organism evidence="2 3">
    <name type="scientific">Pseudodesulfovibrio piezophilus (strain DSM 21447 / JCM 15486 / C1TLV30)</name>
    <name type="common">Desulfovibrio piezophilus</name>
    <dbReference type="NCBI Taxonomy" id="1322246"/>
    <lineage>
        <taxon>Bacteria</taxon>
        <taxon>Pseudomonadati</taxon>
        <taxon>Thermodesulfobacteriota</taxon>
        <taxon>Desulfovibrionia</taxon>
        <taxon>Desulfovibrionales</taxon>
        <taxon>Desulfovibrionaceae</taxon>
    </lineage>
</organism>
<evidence type="ECO:0000313" key="2">
    <source>
        <dbReference type="EMBL" id="CCH49067.1"/>
    </source>
</evidence>
<dbReference type="Pfam" id="PF16256">
    <property type="entry name" value="DUF4911"/>
    <property type="match status" value="1"/>
</dbReference>
<reference evidence="3" key="2">
    <citation type="journal article" date="2013" name="Stand. Genomic Sci.">
        <title>Complete genome sequence of Desulfocapsa sulfexigens, a marine deltaproteobacterium specialized in disproportionating inorganic sulfur compounds.</title>
        <authorList>
            <person name="Finster K.W."/>
            <person name="Kjeldsen K.U."/>
            <person name="Kube M."/>
            <person name="Reinhardt R."/>
            <person name="Mussmann M."/>
            <person name="Amann R."/>
            <person name="Schreiber L."/>
        </authorList>
    </citation>
    <scope>NUCLEOTIDE SEQUENCE [LARGE SCALE GENOMIC DNA]</scope>
    <source>
        <strain evidence="3">DSM 10523 / SB164P1</strain>
    </source>
</reference>
<feature type="compositionally biased region" description="Basic residues" evidence="1">
    <location>
        <begin position="1"/>
        <end position="16"/>
    </location>
</feature>
<name>M1WSS2_PSEP2</name>
<dbReference type="HOGENOM" id="CLU_165362_0_0_7"/>
<dbReference type="Proteomes" id="UP000011724">
    <property type="component" value="Chromosome"/>
</dbReference>
<dbReference type="RefSeq" id="WP_015415111.1">
    <property type="nucleotide sequence ID" value="NC_020409.1"/>
</dbReference>
<dbReference type="KEGG" id="dpi:BN4_11832"/>
<dbReference type="eggNOG" id="ENOG502ZP0Y">
    <property type="taxonomic scope" value="Bacteria"/>
</dbReference>
<evidence type="ECO:0000256" key="1">
    <source>
        <dbReference type="SAM" id="MobiDB-lite"/>
    </source>
</evidence>
<dbReference type="BioCyc" id="DPIE1322246:BN4_RS09190-MONOMER"/>
<dbReference type="PATRIC" id="fig|879567.3.peg.1929"/>
<proteinExistence type="predicted"/>
<sequence>MSKVGKSSRRRPRKRICPPPPLRSQRMYIRLDPAKIGLFRFLLEGYDNLGIFTVTNKFKGILQLWYSPHQKKEIRQFLQALRTEMDVEVVSTGLEKKTSLFGEKIS</sequence>
<dbReference type="STRING" id="1322246.BN4_11832"/>
<dbReference type="AlphaFoldDB" id="M1WSS2"/>
<evidence type="ECO:0008006" key="4">
    <source>
        <dbReference type="Google" id="ProtNLM"/>
    </source>
</evidence>
<feature type="region of interest" description="Disordered" evidence="1">
    <location>
        <begin position="1"/>
        <end position="21"/>
    </location>
</feature>
<dbReference type="InterPro" id="IPR032587">
    <property type="entry name" value="DUF4911"/>
</dbReference>
<keyword evidence="3" id="KW-1185">Reference proteome</keyword>
<gene>
    <name evidence="2" type="ordered locus">BN4_11832</name>
</gene>
<dbReference type="EMBL" id="FO203427">
    <property type="protein sequence ID" value="CCH49067.1"/>
    <property type="molecule type" value="Genomic_DNA"/>
</dbReference>
<protein>
    <recommendedName>
        <fullName evidence="4">DUF4911 domain-containing protein</fullName>
    </recommendedName>
</protein>
<reference evidence="2 3" key="1">
    <citation type="journal article" date="2013" name="PLoS ONE">
        <title>The first genomic and proteomic characterization of a deep-sea sulfate reducer: insights into the piezophilic lifestyle of Desulfovibrio piezophilus.</title>
        <authorList>
            <person name="Pradel N."/>
            <person name="Ji B."/>
            <person name="Gimenez G."/>
            <person name="Talla E."/>
            <person name="Lenoble P."/>
            <person name="Garel M."/>
            <person name="Tamburini C."/>
            <person name="Fourquet P."/>
            <person name="Lebrun R."/>
            <person name="Bertin P."/>
            <person name="Denis Y."/>
            <person name="Pophillat M."/>
            <person name="Barbe V."/>
            <person name="Ollivier B."/>
            <person name="Dolla A."/>
        </authorList>
    </citation>
    <scope>NUCLEOTIDE SEQUENCE [LARGE SCALE GENOMIC DNA]</scope>
    <source>
        <strain evidence="3">DSM 10523 / SB164P1</strain>
    </source>
</reference>
<evidence type="ECO:0000313" key="3">
    <source>
        <dbReference type="Proteomes" id="UP000011724"/>
    </source>
</evidence>
<dbReference type="OrthoDB" id="5472144at2"/>